<sequence>MGEFRGEVMVCSSENIYPEPKVSWSPKPAHQTQSQIVKNDNGLYSINSSASMKLEAPQQFTCNISTENSWKSATYSLNCESAADLLHNSSAPVKSLKWTFKYNQTILTQRGADVMYPESWKTSLEGLSESGDVYLKDLSSEQEGVYLCELHTDQHSFFSKTEIKPKPPFKAPLTPARGTAQLGLVPPRAGGALRALHHVRIGGSGNEIMVYALWNLDQNLCE</sequence>
<dbReference type="PROSITE" id="PS50835">
    <property type="entry name" value="IG_LIKE"/>
    <property type="match status" value="1"/>
</dbReference>
<keyword evidence="6" id="KW-1185">Reference proteome</keyword>
<dbReference type="Gene3D" id="2.60.40.10">
    <property type="entry name" value="Immunoglobulins"/>
    <property type="match status" value="1"/>
</dbReference>
<dbReference type="Proteomes" id="UP001460270">
    <property type="component" value="Unassembled WGS sequence"/>
</dbReference>
<protein>
    <recommendedName>
        <fullName evidence="4">Ig-like domain-containing protein</fullName>
    </recommendedName>
</protein>
<accession>A0AAW0P191</accession>
<evidence type="ECO:0000256" key="1">
    <source>
        <dbReference type="ARBA" id="ARBA00004370"/>
    </source>
</evidence>
<evidence type="ECO:0000256" key="3">
    <source>
        <dbReference type="ARBA" id="ARBA00023319"/>
    </source>
</evidence>
<dbReference type="AlphaFoldDB" id="A0AAW0P191"/>
<proteinExistence type="predicted"/>
<dbReference type="EMBL" id="JBBPFD010000011">
    <property type="protein sequence ID" value="KAK7906735.1"/>
    <property type="molecule type" value="Genomic_DNA"/>
</dbReference>
<gene>
    <name evidence="5" type="ORF">WMY93_015347</name>
</gene>
<name>A0AAW0P191_9GOBI</name>
<dbReference type="InterPro" id="IPR036179">
    <property type="entry name" value="Ig-like_dom_sf"/>
</dbReference>
<dbReference type="SUPFAM" id="SSF48726">
    <property type="entry name" value="Immunoglobulin"/>
    <property type="match status" value="1"/>
</dbReference>
<evidence type="ECO:0000259" key="4">
    <source>
        <dbReference type="PROSITE" id="PS50835"/>
    </source>
</evidence>
<organism evidence="5 6">
    <name type="scientific">Mugilogobius chulae</name>
    <name type="common">yellowstripe goby</name>
    <dbReference type="NCBI Taxonomy" id="88201"/>
    <lineage>
        <taxon>Eukaryota</taxon>
        <taxon>Metazoa</taxon>
        <taxon>Chordata</taxon>
        <taxon>Craniata</taxon>
        <taxon>Vertebrata</taxon>
        <taxon>Euteleostomi</taxon>
        <taxon>Actinopterygii</taxon>
        <taxon>Neopterygii</taxon>
        <taxon>Teleostei</taxon>
        <taxon>Neoteleostei</taxon>
        <taxon>Acanthomorphata</taxon>
        <taxon>Gobiaria</taxon>
        <taxon>Gobiiformes</taxon>
        <taxon>Gobioidei</taxon>
        <taxon>Gobiidae</taxon>
        <taxon>Gobionellinae</taxon>
        <taxon>Mugilogobius</taxon>
    </lineage>
</organism>
<dbReference type="GO" id="GO:0016020">
    <property type="term" value="C:membrane"/>
    <property type="evidence" value="ECO:0007669"/>
    <property type="project" value="UniProtKB-SubCell"/>
</dbReference>
<dbReference type="InterPro" id="IPR007110">
    <property type="entry name" value="Ig-like_dom"/>
</dbReference>
<dbReference type="Pfam" id="PF22705">
    <property type="entry name" value="C2-set_3"/>
    <property type="match status" value="1"/>
</dbReference>
<comment type="caution">
    <text evidence="5">The sequence shown here is derived from an EMBL/GenBank/DDBJ whole genome shotgun (WGS) entry which is preliminary data.</text>
</comment>
<reference evidence="6" key="1">
    <citation type="submission" date="2024-04" db="EMBL/GenBank/DDBJ databases">
        <title>Salinicola lusitanus LLJ914,a marine bacterium isolated from the Okinawa Trough.</title>
        <authorList>
            <person name="Li J."/>
        </authorList>
    </citation>
    <scope>NUCLEOTIDE SEQUENCE [LARGE SCALE GENOMIC DNA]</scope>
</reference>
<comment type="subcellular location">
    <subcellularLocation>
        <location evidence="1">Membrane</location>
    </subcellularLocation>
</comment>
<keyword evidence="2" id="KW-0472">Membrane</keyword>
<evidence type="ECO:0000256" key="2">
    <source>
        <dbReference type="ARBA" id="ARBA00023136"/>
    </source>
</evidence>
<feature type="domain" description="Ig-like" evidence="4">
    <location>
        <begin position="1"/>
        <end position="78"/>
    </location>
</feature>
<dbReference type="InterPro" id="IPR013783">
    <property type="entry name" value="Ig-like_fold"/>
</dbReference>
<dbReference type="InterPro" id="IPR053896">
    <property type="entry name" value="BTN3A2-like_Ig-C"/>
</dbReference>
<evidence type="ECO:0000313" key="6">
    <source>
        <dbReference type="Proteomes" id="UP001460270"/>
    </source>
</evidence>
<keyword evidence="3" id="KW-0393">Immunoglobulin domain</keyword>
<evidence type="ECO:0000313" key="5">
    <source>
        <dbReference type="EMBL" id="KAK7906735.1"/>
    </source>
</evidence>